<dbReference type="Pfam" id="PF10419">
    <property type="entry name" value="TFIIIC_sub6"/>
    <property type="match status" value="1"/>
</dbReference>
<reference evidence="3 4" key="1">
    <citation type="submission" date="2019-03" db="EMBL/GenBank/DDBJ databases">
        <title>Rhodosporidium diobovatum UCD-FST 08-225 genome sequencing, assembly, and annotation.</title>
        <authorList>
            <person name="Fakankun I.U."/>
            <person name="Fristensky B."/>
            <person name="Levin D.B."/>
        </authorList>
    </citation>
    <scope>NUCLEOTIDE SEQUENCE [LARGE SCALE GENOMIC DNA]</scope>
    <source>
        <strain evidence="3 4">UCD-FST 08-225</strain>
    </source>
</reference>
<keyword evidence="4" id="KW-1185">Reference proteome</keyword>
<protein>
    <recommendedName>
        <fullName evidence="2">Transcription factor TFIIIC triple barrel domain-containing protein</fullName>
    </recommendedName>
</protein>
<dbReference type="OrthoDB" id="1877767at2759"/>
<comment type="caution">
    <text evidence="3">The sequence shown here is derived from an EMBL/GenBank/DDBJ whole genome shotgun (WGS) entry which is preliminary data.</text>
</comment>
<evidence type="ECO:0000313" key="3">
    <source>
        <dbReference type="EMBL" id="TNY24509.1"/>
    </source>
</evidence>
<organism evidence="3 4">
    <name type="scientific">Rhodotorula diobovata</name>
    <dbReference type="NCBI Taxonomy" id="5288"/>
    <lineage>
        <taxon>Eukaryota</taxon>
        <taxon>Fungi</taxon>
        <taxon>Dikarya</taxon>
        <taxon>Basidiomycota</taxon>
        <taxon>Pucciniomycotina</taxon>
        <taxon>Microbotryomycetes</taxon>
        <taxon>Sporidiobolales</taxon>
        <taxon>Sporidiobolaceae</taxon>
        <taxon>Rhodotorula</taxon>
    </lineage>
</organism>
<feature type="domain" description="Transcription factor TFIIIC triple barrel" evidence="2">
    <location>
        <begin position="47"/>
        <end position="133"/>
    </location>
</feature>
<proteinExistence type="predicted"/>
<feature type="compositionally biased region" description="Basic and acidic residues" evidence="1">
    <location>
        <begin position="237"/>
        <end position="247"/>
    </location>
</feature>
<evidence type="ECO:0000256" key="1">
    <source>
        <dbReference type="SAM" id="MobiDB-lite"/>
    </source>
</evidence>
<accession>A0A5C5G7K8</accession>
<dbReference type="Proteomes" id="UP000311382">
    <property type="component" value="Unassembled WGS sequence"/>
</dbReference>
<gene>
    <name evidence="3" type="ORF">DMC30DRAFT_109626</name>
</gene>
<dbReference type="STRING" id="5288.A0A5C5G7K8"/>
<dbReference type="AlphaFoldDB" id="A0A5C5G7K8"/>
<dbReference type="Gene3D" id="2.60.40.4370">
    <property type="match status" value="1"/>
</dbReference>
<dbReference type="InterPro" id="IPR019481">
    <property type="entry name" value="TFIIIC_triple_barrel"/>
</dbReference>
<dbReference type="EMBL" id="SOZI01000002">
    <property type="protein sequence ID" value="TNY24509.1"/>
    <property type="molecule type" value="Genomic_DNA"/>
</dbReference>
<name>A0A5C5G7K8_9BASI</name>
<sequence length="280" mass="30143">MAVPLTQRSREPVQPVLNPNWRRVENLVPRELLGHVQGPDEDDDEWEEDEVEYVTLDFGPYLEAKALAEHDAIQMLAPESKTPMVLIGDRYFQGHHEPLVGTDILLLRDENASPAYKPFTTSSHRITFQPVALVPPSGSSHALGVPLGARGRGKLYRGPGGQARAASSPPPPASPAVEEPEVGPDGKVKRKVGRPKGSKNKPAHPFSISSVAGGPGPSEEDAVAPGARIVPKPPSGKGKERVEKEAEQAQGEEGNDEEEEEQEGDGEDPYDGEGSPMDEE</sequence>
<evidence type="ECO:0000313" key="4">
    <source>
        <dbReference type="Proteomes" id="UP000311382"/>
    </source>
</evidence>
<feature type="region of interest" description="Disordered" evidence="1">
    <location>
        <begin position="136"/>
        <end position="280"/>
    </location>
</feature>
<feature type="compositionally biased region" description="Acidic residues" evidence="1">
    <location>
        <begin position="253"/>
        <end position="280"/>
    </location>
</feature>
<feature type="compositionally biased region" description="Basic residues" evidence="1">
    <location>
        <begin position="188"/>
        <end position="202"/>
    </location>
</feature>
<evidence type="ECO:0000259" key="2">
    <source>
        <dbReference type="Pfam" id="PF10419"/>
    </source>
</evidence>